<accession>A0A7N2LWB4</accession>
<evidence type="ECO:0000313" key="3">
    <source>
        <dbReference type="Proteomes" id="UP000594261"/>
    </source>
</evidence>
<organism evidence="2 3">
    <name type="scientific">Quercus lobata</name>
    <name type="common">Valley oak</name>
    <dbReference type="NCBI Taxonomy" id="97700"/>
    <lineage>
        <taxon>Eukaryota</taxon>
        <taxon>Viridiplantae</taxon>
        <taxon>Streptophyta</taxon>
        <taxon>Embryophyta</taxon>
        <taxon>Tracheophyta</taxon>
        <taxon>Spermatophyta</taxon>
        <taxon>Magnoliopsida</taxon>
        <taxon>eudicotyledons</taxon>
        <taxon>Gunneridae</taxon>
        <taxon>Pentapetalae</taxon>
        <taxon>rosids</taxon>
        <taxon>fabids</taxon>
        <taxon>Fagales</taxon>
        <taxon>Fagaceae</taxon>
        <taxon>Quercus</taxon>
    </lineage>
</organism>
<feature type="region of interest" description="Disordered" evidence="1">
    <location>
        <begin position="1"/>
        <end position="39"/>
    </location>
</feature>
<sequence length="99" mass="10608">MRGSRIGASRRRFEPRRRESGNPRGTTRHRRAVCGVPPASACPAASDAGALGSEPRPCIPGRPAYSSTAEPLAIEAGSKTGTMFFTLFMRSRIFASKIS</sequence>
<evidence type="ECO:0000313" key="2">
    <source>
        <dbReference type="EnsemblPlants" id="QL06p001696:mrna"/>
    </source>
</evidence>
<dbReference type="EMBL" id="LRBV02000006">
    <property type="status" value="NOT_ANNOTATED_CDS"/>
    <property type="molecule type" value="Genomic_DNA"/>
</dbReference>
<evidence type="ECO:0000256" key="1">
    <source>
        <dbReference type="SAM" id="MobiDB-lite"/>
    </source>
</evidence>
<dbReference type="AlphaFoldDB" id="A0A7N2LWB4"/>
<reference evidence="2" key="2">
    <citation type="submission" date="2021-01" db="UniProtKB">
        <authorList>
            <consortium name="EnsemblPlants"/>
        </authorList>
    </citation>
    <scope>IDENTIFICATION</scope>
</reference>
<name>A0A7N2LWB4_QUELO</name>
<dbReference type="EnsemblPlants" id="QL06p001696:mrna">
    <property type="protein sequence ID" value="QL06p001696:mrna"/>
    <property type="gene ID" value="QL06p001696"/>
</dbReference>
<dbReference type="Gramene" id="QL06p001696:mrna">
    <property type="protein sequence ID" value="QL06p001696:mrna"/>
    <property type="gene ID" value="QL06p001696"/>
</dbReference>
<proteinExistence type="predicted"/>
<protein>
    <submittedName>
        <fullName evidence="2">Uncharacterized protein</fullName>
    </submittedName>
</protein>
<dbReference type="Proteomes" id="UP000594261">
    <property type="component" value="Chromosome 6"/>
</dbReference>
<reference evidence="2 3" key="1">
    <citation type="journal article" date="2016" name="G3 (Bethesda)">
        <title>First Draft Assembly and Annotation of the Genome of a California Endemic Oak Quercus lobata Nee (Fagaceae).</title>
        <authorList>
            <person name="Sork V.L."/>
            <person name="Fitz-Gibbon S.T."/>
            <person name="Puiu D."/>
            <person name="Crepeau M."/>
            <person name="Gugger P.F."/>
            <person name="Sherman R."/>
            <person name="Stevens K."/>
            <person name="Langley C.H."/>
            <person name="Pellegrini M."/>
            <person name="Salzberg S.L."/>
        </authorList>
    </citation>
    <scope>NUCLEOTIDE SEQUENCE [LARGE SCALE GENOMIC DNA]</scope>
    <source>
        <strain evidence="2 3">cv. SW786</strain>
    </source>
</reference>
<dbReference type="InParanoid" id="A0A7N2LWB4"/>
<keyword evidence="3" id="KW-1185">Reference proteome</keyword>